<keyword evidence="2" id="KW-0472">Membrane</keyword>
<dbReference type="InterPro" id="IPR052901">
    <property type="entry name" value="Bact_TGase-like"/>
</dbReference>
<dbReference type="Proteomes" id="UP000250192">
    <property type="component" value="Unassembled WGS sequence"/>
</dbReference>
<keyword evidence="4" id="KW-0378">Hydrolase</keyword>
<feature type="region of interest" description="Disordered" evidence="1">
    <location>
        <begin position="723"/>
        <end position="743"/>
    </location>
</feature>
<feature type="region of interest" description="Disordered" evidence="1">
    <location>
        <begin position="586"/>
        <end position="640"/>
    </location>
</feature>
<name>A0A2X0U3J7_9ACTO</name>
<accession>A0A2X0U3J7</accession>
<evidence type="ECO:0000256" key="1">
    <source>
        <dbReference type="SAM" id="MobiDB-lite"/>
    </source>
</evidence>
<evidence type="ECO:0000313" key="4">
    <source>
        <dbReference type="EMBL" id="SPT56329.1"/>
    </source>
</evidence>
<dbReference type="PANTHER" id="PTHR42736">
    <property type="entry name" value="PROTEIN-GLUTAMINE GAMMA-GLUTAMYLTRANSFERASE"/>
    <property type="match status" value="1"/>
</dbReference>
<evidence type="ECO:0000313" key="5">
    <source>
        <dbReference type="Proteomes" id="UP000250192"/>
    </source>
</evidence>
<dbReference type="PANTHER" id="PTHR42736:SF1">
    <property type="entry name" value="PROTEIN-GLUTAMINE GAMMA-GLUTAMYLTRANSFERASE"/>
    <property type="match status" value="1"/>
</dbReference>
<feature type="compositionally biased region" description="Basic residues" evidence="1">
    <location>
        <begin position="838"/>
        <end position="851"/>
    </location>
</feature>
<dbReference type="InterPro" id="IPR002931">
    <property type="entry name" value="Transglutaminase-like"/>
</dbReference>
<dbReference type="SMART" id="SM00460">
    <property type="entry name" value="TGc"/>
    <property type="match status" value="1"/>
</dbReference>
<feature type="domain" description="Transglutaminase-like" evidence="3">
    <location>
        <begin position="524"/>
        <end position="592"/>
    </location>
</feature>
<keyword evidence="2" id="KW-1133">Transmembrane helix</keyword>
<feature type="transmembrane region" description="Helical" evidence="2">
    <location>
        <begin position="65"/>
        <end position="82"/>
    </location>
</feature>
<evidence type="ECO:0000256" key="2">
    <source>
        <dbReference type="SAM" id="Phobius"/>
    </source>
</evidence>
<keyword evidence="2" id="KW-0812">Transmembrane</keyword>
<dbReference type="Pfam" id="PF01841">
    <property type="entry name" value="Transglut_core"/>
    <property type="match status" value="1"/>
</dbReference>
<dbReference type="GO" id="GO:0006508">
    <property type="term" value="P:proteolysis"/>
    <property type="evidence" value="ECO:0007669"/>
    <property type="project" value="UniProtKB-KW"/>
</dbReference>
<proteinExistence type="predicted"/>
<keyword evidence="5" id="KW-1185">Reference proteome</keyword>
<feature type="transmembrane region" description="Helical" evidence="2">
    <location>
        <begin position="178"/>
        <end position="196"/>
    </location>
</feature>
<dbReference type="STRING" id="1660.APY09_04180"/>
<feature type="region of interest" description="Disordered" evidence="1">
    <location>
        <begin position="1"/>
        <end position="28"/>
    </location>
</feature>
<evidence type="ECO:0000259" key="3">
    <source>
        <dbReference type="SMART" id="SM00460"/>
    </source>
</evidence>
<dbReference type="InterPro" id="IPR038765">
    <property type="entry name" value="Papain-like_cys_pep_sf"/>
</dbReference>
<feature type="transmembrane region" description="Helical" evidence="2">
    <location>
        <begin position="89"/>
        <end position="109"/>
    </location>
</feature>
<gene>
    <name evidence="4" type="ORF">NCTC9935_01859</name>
</gene>
<dbReference type="AlphaFoldDB" id="A0A2X0U3J7"/>
<feature type="transmembrane region" description="Helical" evidence="2">
    <location>
        <begin position="256"/>
        <end position="278"/>
    </location>
</feature>
<dbReference type="GO" id="GO:0008233">
    <property type="term" value="F:peptidase activity"/>
    <property type="evidence" value="ECO:0007669"/>
    <property type="project" value="UniProtKB-KW"/>
</dbReference>
<feature type="region of interest" description="Disordered" evidence="1">
    <location>
        <begin position="830"/>
        <end position="851"/>
    </location>
</feature>
<protein>
    <submittedName>
        <fullName evidence="4">Uncharacterized protein involved in cytokinesis, contains TGc (Transglutaminase/protease-like) domain</fullName>
    </submittedName>
</protein>
<sequence>MSAPVRPAARQAPPRRSRLPEASETTMGGSMRRAAMPAWSLLVLGVLFVGPIVMFESVFGGGEGAIAAGLGVLVGLLLSWAASKWRWDLLSIVASVVAAHFLLGGAVALRETTRWVVVPTSRTLQTLVIGAVEAWKDLLTLTPPAASYVGPAMVPWMACLVCSVAAGVVTVRYGRPMWGSVALVLCGVLAIVWGPSSHSPNLILVIIWWVALIAWWSWASAIGRARTGADIVIGMSASTTSASTTMGGSSRQIVHVWWRVGMASLMVAVMVAAAIPAASLLGPTASDRIVGRDVVEPPVDAREYPSPLSSYRHYNKDLEESSLIHVTNMPKEARVRLGAMDVYDGTTFGMGVANTDGMAGYRRVGSTIPGRNANEAEVETTVSTSQLLGPWVPTIGQVHVLEFDPNDPLSADQQKGLNYDLWAETALTTGPAGEMGYTMSLTMPRDRADSEFSSVDATRYVGGDTNVPKDVDTLAAEHTTSARSDLEKARAIESFLHTDGYYSNEDTINSRPGSSQDRIQRMIGADMLVGDDEQYATLMALMLHSQGINARVVMGAYREGTSGNVDLTGGDMHAWVEVEFPGVGWATFDPTPPRDQQPTTRVNKPKSVPKPQVLQPPEPPEQPVELPPATRDQATDPHDPNGLRIPWVTIGAVSLSLLVLLGPVLLVLVAKSRRRKARRRAQAPEAVRGSWDELVDTAIDSGLVVEPHLTRQEVAWALASQWAPENSENDEATPRASRKDRKRSAADVRVPGWSLFSGAVPRVVTVARRADVADFAVTGARPQDAEQAWNDVDELRREWASSVSVFARVRYALSLKSLRWRRRARRQAAAASGEGRRSLIRHVSGHRKGKR</sequence>
<feature type="transmembrane region" description="Helical" evidence="2">
    <location>
        <begin position="647"/>
        <end position="670"/>
    </location>
</feature>
<reference evidence="4 5" key="1">
    <citation type="submission" date="2018-06" db="EMBL/GenBank/DDBJ databases">
        <authorList>
            <consortium name="Pathogen Informatics"/>
            <person name="Doyle S."/>
        </authorList>
    </citation>
    <scope>NUCLEOTIDE SEQUENCE [LARGE SCALE GENOMIC DNA]</scope>
    <source>
        <strain evidence="4 5">NCTC9935</strain>
    </source>
</reference>
<keyword evidence="4" id="KW-0645">Protease</keyword>
<dbReference type="SUPFAM" id="SSF54001">
    <property type="entry name" value="Cysteine proteinases"/>
    <property type="match status" value="1"/>
</dbReference>
<organism evidence="4 5">
    <name type="scientific">Schaalia odontolytica</name>
    <dbReference type="NCBI Taxonomy" id="1660"/>
    <lineage>
        <taxon>Bacteria</taxon>
        <taxon>Bacillati</taxon>
        <taxon>Actinomycetota</taxon>
        <taxon>Actinomycetes</taxon>
        <taxon>Actinomycetales</taxon>
        <taxon>Actinomycetaceae</taxon>
        <taxon>Schaalia</taxon>
    </lineage>
</organism>
<feature type="compositionally biased region" description="Pro residues" evidence="1">
    <location>
        <begin position="614"/>
        <end position="626"/>
    </location>
</feature>
<feature type="transmembrane region" description="Helical" evidence="2">
    <location>
        <begin position="38"/>
        <end position="59"/>
    </location>
</feature>
<dbReference type="EMBL" id="UAPR01000010">
    <property type="protein sequence ID" value="SPT56329.1"/>
    <property type="molecule type" value="Genomic_DNA"/>
</dbReference>
<feature type="transmembrane region" description="Helical" evidence="2">
    <location>
        <begin position="202"/>
        <end position="219"/>
    </location>
</feature>
<dbReference type="Gene3D" id="3.10.620.30">
    <property type="match status" value="1"/>
</dbReference>
<feature type="transmembrane region" description="Helical" evidence="2">
    <location>
        <begin position="153"/>
        <end position="171"/>
    </location>
</feature>
<feature type="compositionally biased region" description="Low complexity" evidence="1">
    <location>
        <begin position="1"/>
        <end position="14"/>
    </location>
</feature>